<feature type="compositionally biased region" description="Polar residues" evidence="3">
    <location>
        <begin position="537"/>
        <end position="554"/>
    </location>
</feature>
<evidence type="ECO:0000256" key="2">
    <source>
        <dbReference type="ARBA" id="ARBA00022737"/>
    </source>
</evidence>
<feature type="compositionally biased region" description="Low complexity" evidence="3">
    <location>
        <begin position="362"/>
        <end position="392"/>
    </location>
</feature>
<protein>
    <submittedName>
        <fullName evidence="4">Putative nuclear receptor interaction protein</fullName>
    </submittedName>
</protein>
<organism evidence="4">
    <name type="scientific">Ixodes ricinus</name>
    <name type="common">Common tick</name>
    <name type="synonym">Acarus ricinus</name>
    <dbReference type="NCBI Taxonomy" id="34613"/>
    <lineage>
        <taxon>Eukaryota</taxon>
        <taxon>Metazoa</taxon>
        <taxon>Ecdysozoa</taxon>
        <taxon>Arthropoda</taxon>
        <taxon>Chelicerata</taxon>
        <taxon>Arachnida</taxon>
        <taxon>Acari</taxon>
        <taxon>Parasitiformes</taxon>
        <taxon>Ixodida</taxon>
        <taxon>Ixodoidea</taxon>
        <taxon>Ixodidae</taxon>
        <taxon>Ixodinae</taxon>
        <taxon>Ixodes</taxon>
    </lineage>
</organism>
<feature type="region of interest" description="Disordered" evidence="3">
    <location>
        <begin position="362"/>
        <end position="405"/>
    </location>
</feature>
<keyword evidence="2" id="KW-0677">Repeat</keyword>
<dbReference type="EMBL" id="GEFM01004615">
    <property type="protein sequence ID" value="JAP71181.1"/>
    <property type="molecule type" value="mRNA"/>
</dbReference>
<dbReference type="SUPFAM" id="SSF50978">
    <property type="entry name" value="WD40 repeat-like"/>
    <property type="match status" value="1"/>
</dbReference>
<feature type="region of interest" description="Disordered" evidence="3">
    <location>
        <begin position="605"/>
        <end position="693"/>
    </location>
</feature>
<dbReference type="Pfam" id="PF00400">
    <property type="entry name" value="WD40"/>
    <property type="match status" value="3"/>
</dbReference>
<dbReference type="Gene3D" id="2.130.10.10">
    <property type="entry name" value="YVTN repeat-like/Quinoprotein amine dehydrogenase"/>
    <property type="match status" value="3"/>
</dbReference>
<dbReference type="GO" id="GO:0080008">
    <property type="term" value="C:Cul4-RING E3 ubiquitin ligase complex"/>
    <property type="evidence" value="ECO:0007669"/>
    <property type="project" value="TreeGrafter"/>
</dbReference>
<reference evidence="4" key="1">
    <citation type="submission" date="2016-02" db="EMBL/GenBank/DDBJ databases">
        <title>RNAseq analyses of the midgut from blood- or serum-fed Ixodes ricinus ticks.</title>
        <authorList>
            <person name="Perner J."/>
            <person name="Provaznik J."/>
            <person name="Schrenkova J."/>
            <person name="Urbanova V."/>
            <person name="Ribeiro J.M."/>
            <person name="Kopacek P."/>
        </authorList>
    </citation>
    <scope>NUCLEOTIDE SEQUENCE</scope>
    <source>
        <tissue evidence="4">Gut</tissue>
    </source>
</reference>
<dbReference type="GO" id="GO:0045944">
    <property type="term" value="P:positive regulation of transcription by RNA polymerase II"/>
    <property type="evidence" value="ECO:0007669"/>
    <property type="project" value="TreeGrafter"/>
</dbReference>
<keyword evidence="1" id="KW-0853">WD repeat</keyword>
<dbReference type="PANTHER" id="PTHR15574:SF39">
    <property type="entry name" value="DDB1- AND CUL4-ASSOCIATED FACTOR 6"/>
    <property type="match status" value="1"/>
</dbReference>
<accession>A0A131XZZ3</accession>
<sequence length="884" mass="96296">MHRRKGLFWKIEGSPYGYSTPYELFDAAKGSRSFVQKLRLEVKLPVHNGCVNTICWNEAGTYILSGSDDQHLCITNAHTHTILAFIRTGHTANIFSAKFLPSSGDRLLVSCSGDGAILFSDVERPETSLRNLFSCHFGTAYEIATVPNDPHSFLSCGEDGTVRWFDLRTKTSCSTEECSEDVLINCHRAITSIAVNPLTPFHLAVGCSDSAVRVFDRRMLGTRTTGNYMSNSSDAMISRLVIPEFEGRSHRITSLTYSPNGREMLVSYSSDYVYLFDAEGCRQEPKVYGADGKSSNATESKQKEARLSMKRLRVRGDWSDTGPNARPECEMRDAALGGQQPRSLHASLMQRMSDVLTGMFHSSTTASSSRGRAAPSLSSSSSPSPVQSAGESSTDEDAEATVARHSRSLRLARAIQQRIRQKMASRAAAVAAATAATTTTATATTTTTTTAATTTEAVAAVPDADGENAAASDMAAAASGSSSTAAAVLDLSQAGTSNSAASQESSSRQQAEDSSCLVCNRHCTELMVRLHYGGRSSNSGINATENSALHTTPDVQGPRPPDRPEDDGNDNNDEDDDEDENVAFHDSVESISENECFQSAAENISPAHENGQGEPSSDDALLPPKNDRPLADSSSRAFRSLSAENTSEDESTNLTEDGSFPWRRQSHARSQSPPLSREASRFGRTLSRSEETVMSASESVLRAMAEDAQLEKDQVEELSCPRLVLGPSARRRYTGHRNSRTMIKEATFWGNDFVMSGSDCGHIFIWDKETCELVMIMEADHHVVNCLQPHPFDPVLASSGIDYDIKIWAPLKEEPFFDAEKAAEMIKRNEVMLEETKDTITVPASFMIRMLASLNHLRSAGSGVQGWRRLVREARTDDSDSSNH</sequence>
<feature type="region of interest" description="Disordered" evidence="3">
    <location>
        <begin position="537"/>
        <end position="579"/>
    </location>
</feature>
<dbReference type="InterPro" id="IPR045151">
    <property type="entry name" value="DCAF8"/>
</dbReference>
<dbReference type="PANTHER" id="PTHR15574">
    <property type="entry name" value="WD REPEAT DOMAIN-CONTAINING FAMILY"/>
    <property type="match status" value="1"/>
</dbReference>
<feature type="region of interest" description="Disordered" evidence="3">
    <location>
        <begin position="286"/>
        <end position="329"/>
    </location>
</feature>
<evidence type="ECO:0000256" key="1">
    <source>
        <dbReference type="ARBA" id="ARBA00022574"/>
    </source>
</evidence>
<proteinExistence type="evidence at transcript level"/>
<keyword evidence="4" id="KW-0675">Receptor</keyword>
<dbReference type="InterPro" id="IPR001680">
    <property type="entry name" value="WD40_rpt"/>
</dbReference>
<name>A0A131XZZ3_IXORI</name>
<dbReference type="InterPro" id="IPR036322">
    <property type="entry name" value="WD40_repeat_dom_sf"/>
</dbReference>
<feature type="compositionally biased region" description="Acidic residues" evidence="3">
    <location>
        <begin position="564"/>
        <end position="579"/>
    </location>
</feature>
<feature type="compositionally biased region" description="Polar residues" evidence="3">
    <location>
        <begin position="632"/>
        <end position="645"/>
    </location>
</feature>
<dbReference type="GO" id="GO:0005737">
    <property type="term" value="C:cytoplasm"/>
    <property type="evidence" value="ECO:0007669"/>
    <property type="project" value="TreeGrafter"/>
</dbReference>
<dbReference type="SMART" id="SM00320">
    <property type="entry name" value="WD40"/>
    <property type="match status" value="7"/>
</dbReference>
<evidence type="ECO:0000256" key="3">
    <source>
        <dbReference type="SAM" id="MobiDB-lite"/>
    </source>
</evidence>
<dbReference type="AlphaFoldDB" id="A0A131XZZ3"/>
<dbReference type="InterPro" id="IPR015943">
    <property type="entry name" value="WD40/YVTN_repeat-like_dom_sf"/>
</dbReference>
<evidence type="ECO:0000313" key="4">
    <source>
        <dbReference type="EMBL" id="JAP71181.1"/>
    </source>
</evidence>